<dbReference type="InterPro" id="IPR033942">
    <property type="entry name" value="IMPase"/>
</dbReference>
<dbReference type="Gene3D" id="3.30.540.10">
    <property type="entry name" value="Fructose-1,6-Bisphosphatase, subunit A, domain 1"/>
    <property type="match status" value="1"/>
</dbReference>
<dbReference type="Gene3D" id="3.40.190.80">
    <property type="match status" value="1"/>
</dbReference>
<evidence type="ECO:0000256" key="5">
    <source>
        <dbReference type="ARBA" id="ARBA00022801"/>
    </source>
</evidence>
<proteinExistence type="inferred from homology"/>
<comment type="caution">
    <text evidence="9">The sequence shown here is derived from an EMBL/GenBank/DDBJ whole genome shotgun (WGS) entry which is preliminary data.</text>
</comment>
<accession>A0A5D3WQN6</accession>
<evidence type="ECO:0000256" key="1">
    <source>
        <dbReference type="ARBA" id="ARBA00001033"/>
    </source>
</evidence>
<dbReference type="SUPFAM" id="SSF56655">
    <property type="entry name" value="Carbohydrate phosphatase"/>
    <property type="match status" value="1"/>
</dbReference>
<keyword evidence="4 7" id="KW-0479">Metal-binding</keyword>
<dbReference type="PANTHER" id="PTHR20854">
    <property type="entry name" value="INOSITOL MONOPHOSPHATASE"/>
    <property type="match status" value="1"/>
</dbReference>
<feature type="binding site" evidence="7">
    <location>
        <position position="206"/>
    </location>
    <ligand>
        <name>Mg(2+)</name>
        <dbReference type="ChEBI" id="CHEBI:18420"/>
        <label>1</label>
        <note>catalytic</note>
    </ligand>
</feature>
<dbReference type="InterPro" id="IPR022337">
    <property type="entry name" value="Inositol_monophosphatase_SuhB"/>
</dbReference>
<dbReference type="GO" id="GO:0006020">
    <property type="term" value="P:inositol metabolic process"/>
    <property type="evidence" value="ECO:0007669"/>
    <property type="project" value="TreeGrafter"/>
</dbReference>
<dbReference type="EMBL" id="VNIB01000001">
    <property type="protein sequence ID" value="TYO99898.1"/>
    <property type="molecule type" value="Genomic_DNA"/>
</dbReference>
<evidence type="ECO:0000256" key="2">
    <source>
        <dbReference type="ARBA" id="ARBA00001946"/>
    </source>
</evidence>
<dbReference type="PRINTS" id="PR01959">
    <property type="entry name" value="SBIMPHPHTASE"/>
</dbReference>
<reference evidence="9 10" key="1">
    <citation type="submission" date="2019-07" db="EMBL/GenBank/DDBJ databases">
        <title>Genomic Encyclopedia of Type Strains, Phase IV (KMG-IV): sequencing the most valuable type-strain genomes for metagenomic binning, comparative biology and taxonomic classification.</title>
        <authorList>
            <person name="Goeker M."/>
        </authorList>
    </citation>
    <scope>NUCLEOTIDE SEQUENCE [LARGE SCALE GENOMIC DNA]</scope>
    <source>
        <strain evidence="9 10">SS015</strain>
    </source>
</reference>
<dbReference type="InterPro" id="IPR020550">
    <property type="entry name" value="Inositol_monophosphatase_CS"/>
</dbReference>
<name>A0A5D3WQN6_9BACT</name>
<dbReference type="AlphaFoldDB" id="A0A5D3WQN6"/>
<dbReference type="PANTHER" id="PTHR20854:SF4">
    <property type="entry name" value="INOSITOL-1-MONOPHOSPHATASE-RELATED"/>
    <property type="match status" value="1"/>
</dbReference>
<dbReference type="GO" id="GO:0007165">
    <property type="term" value="P:signal transduction"/>
    <property type="evidence" value="ECO:0007669"/>
    <property type="project" value="TreeGrafter"/>
</dbReference>
<feature type="binding site" evidence="7">
    <location>
        <position position="62"/>
    </location>
    <ligand>
        <name>Mg(2+)</name>
        <dbReference type="ChEBI" id="CHEBI:18420"/>
        <label>1</label>
        <note>catalytic</note>
    </ligand>
</feature>
<dbReference type="InterPro" id="IPR000760">
    <property type="entry name" value="Inositol_monophosphatase-like"/>
</dbReference>
<organism evidence="9 10">
    <name type="scientific">Geothermobacter ehrlichii</name>
    <dbReference type="NCBI Taxonomy" id="213224"/>
    <lineage>
        <taxon>Bacteria</taxon>
        <taxon>Pseudomonadati</taxon>
        <taxon>Thermodesulfobacteriota</taxon>
        <taxon>Desulfuromonadia</taxon>
        <taxon>Desulfuromonadales</taxon>
        <taxon>Geothermobacteraceae</taxon>
        <taxon>Geothermobacter</taxon>
    </lineage>
</organism>
<evidence type="ECO:0000256" key="4">
    <source>
        <dbReference type="ARBA" id="ARBA00022723"/>
    </source>
</evidence>
<comment type="cofactor">
    <cofactor evidence="2 7 8">
        <name>Mg(2+)</name>
        <dbReference type="ChEBI" id="CHEBI:18420"/>
    </cofactor>
</comment>
<evidence type="ECO:0000313" key="10">
    <source>
        <dbReference type="Proteomes" id="UP000324159"/>
    </source>
</evidence>
<dbReference type="PROSITE" id="PS00630">
    <property type="entry name" value="IMP_2"/>
    <property type="match status" value="1"/>
</dbReference>
<dbReference type="GO" id="GO:0046854">
    <property type="term" value="P:phosphatidylinositol phosphate biosynthetic process"/>
    <property type="evidence" value="ECO:0007669"/>
    <property type="project" value="InterPro"/>
</dbReference>
<gene>
    <name evidence="9" type="ORF">EDC39_10158</name>
</gene>
<dbReference type="FunFam" id="3.40.190.80:FF:000002">
    <property type="entry name" value="Inositol-1-monophosphatase"/>
    <property type="match status" value="1"/>
</dbReference>
<comment type="similarity">
    <text evidence="3 8">Belongs to the inositol monophosphatase superfamily.</text>
</comment>
<dbReference type="EC" id="3.1.3.25" evidence="8"/>
<feature type="binding site" evidence="7">
    <location>
        <position position="81"/>
    </location>
    <ligand>
        <name>Mg(2+)</name>
        <dbReference type="ChEBI" id="CHEBI:18420"/>
        <label>1</label>
        <note>catalytic</note>
    </ligand>
</feature>
<dbReference type="FunFam" id="3.30.540.10:FF:000003">
    <property type="entry name" value="Inositol-1-monophosphatase"/>
    <property type="match status" value="1"/>
</dbReference>
<protein>
    <recommendedName>
        <fullName evidence="8">Inositol-1-monophosphatase</fullName>
        <ecNumber evidence="8">3.1.3.25</ecNumber>
    </recommendedName>
</protein>
<dbReference type="GO" id="GO:0008934">
    <property type="term" value="F:inositol monophosphate 1-phosphatase activity"/>
    <property type="evidence" value="ECO:0007669"/>
    <property type="project" value="InterPro"/>
</dbReference>
<sequence>MRNIAQQAAEAGGKVLLEHFGSILRVDYKGEVDLVTEADRRAEETIVGLLRKTFPRHDVLAEEGDYGERDSDYCWIVDPLDGTTNYAHGLPWWAVSIALTCRGETILGVIYVPCMGEMFVAEKGKGCRLNDHPIRVSETDRLDKALLATGFPYDRRTSRANNFDHFVNFQTKARACRRAGSACLDLAYTACGRFDGFWEMKLKPWDVAAGLLMVAEAGGRVSDFAGGRVELQGKEFLASNGRIHQDMIDVLALGQRP</sequence>
<dbReference type="CDD" id="cd01639">
    <property type="entry name" value="IMPase"/>
    <property type="match status" value="1"/>
</dbReference>
<feature type="binding site" evidence="7">
    <location>
        <position position="80"/>
    </location>
    <ligand>
        <name>Mg(2+)</name>
        <dbReference type="ChEBI" id="CHEBI:18420"/>
        <label>1</label>
        <note>catalytic</note>
    </ligand>
</feature>
<keyword evidence="5 8" id="KW-0378">Hydrolase</keyword>
<feature type="binding site" evidence="7">
    <location>
        <position position="78"/>
    </location>
    <ligand>
        <name>Mg(2+)</name>
        <dbReference type="ChEBI" id="CHEBI:18420"/>
        <label>1</label>
        <note>catalytic</note>
    </ligand>
</feature>
<keyword evidence="6 7" id="KW-0460">Magnesium</keyword>
<dbReference type="Pfam" id="PF00459">
    <property type="entry name" value="Inositol_P"/>
    <property type="match status" value="1"/>
</dbReference>
<evidence type="ECO:0000256" key="7">
    <source>
        <dbReference type="PIRSR" id="PIRSR600760-2"/>
    </source>
</evidence>
<dbReference type="InterPro" id="IPR020583">
    <property type="entry name" value="Inositol_monoP_metal-BS"/>
</dbReference>
<evidence type="ECO:0000256" key="8">
    <source>
        <dbReference type="RuleBase" id="RU364068"/>
    </source>
</evidence>
<comment type="catalytic activity">
    <reaction evidence="1 8">
        <text>a myo-inositol phosphate + H2O = myo-inositol + phosphate</text>
        <dbReference type="Rhea" id="RHEA:24056"/>
        <dbReference type="ChEBI" id="CHEBI:15377"/>
        <dbReference type="ChEBI" id="CHEBI:17268"/>
        <dbReference type="ChEBI" id="CHEBI:43474"/>
        <dbReference type="ChEBI" id="CHEBI:84139"/>
        <dbReference type="EC" id="3.1.3.25"/>
    </reaction>
</comment>
<evidence type="ECO:0000256" key="6">
    <source>
        <dbReference type="ARBA" id="ARBA00022842"/>
    </source>
</evidence>
<dbReference type="RefSeq" id="WP_246140141.1">
    <property type="nucleotide sequence ID" value="NZ_VNIB01000001.1"/>
</dbReference>
<dbReference type="GO" id="GO:0046872">
    <property type="term" value="F:metal ion binding"/>
    <property type="evidence" value="ECO:0007669"/>
    <property type="project" value="UniProtKB-KW"/>
</dbReference>
<dbReference type="PROSITE" id="PS00629">
    <property type="entry name" value="IMP_1"/>
    <property type="match status" value="1"/>
</dbReference>
<evidence type="ECO:0000256" key="3">
    <source>
        <dbReference type="ARBA" id="ARBA00009759"/>
    </source>
</evidence>
<evidence type="ECO:0000313" key="9">
    <source>
        <dbReference type="EMBL" id="TYO99898.1"/>
    </source>
</evidence>
<dbReference type="Proteomes" id="UP000324159">
    <property type="component" value="Unassembled WGS sequence"/>
</dbReference>
<dbReference type="PRINTS" id="PR00377">
    <property type="entry name" value="IMPHPHTASES"/>
</dbReference>
<keyword evidence="10" id="KW-1185">Reference proteome</keyword>